<evidence type="ECO:0000313" key="1">
    <source>
        <dbReference type="EMBL" id="TSE34413.1"/>
    </source>
</evidence>
<dbReference type="EMBL" id="VJON01000019">
    <property type="protein sequence ID" value="TSE34413.1"/>
    <property type="molecule type" value="Genomic_DNA"/>
</dbReference>
<keyword evidence="2" id="KW-1185">Reference proteome</keyword>
<proteinExistence type="predicted"/>
<accession>A0A554XF12</accession>
<dbReference type="AlphaFoldDB" id="A0A554XF12"/>
<dbReference type="Proteomes" id="UP000318294">
    <property type="component" value="Unassembled WGS sequence"/>
</dbReference>
<protein>
    <submittedName>
        <fullName evidence="1">Uncharacterized protein</fullName>
    </submittedName>
</protein>
<sequence>MLLNLVTQNDGFAKAINFITHLLRNPAAQQAPQRILRNTNSKFAIIR</sequence>
<comment type="caution">
    <text evidence="1">The sequence shown here is derived from an EMBL/GenBank/DDBJ whole genome shotgun (WGS) entry which is preliminary data.</text>
</comment>
<evidence type="ECO:0000313" key="2">
    <source>
        <dbReference type="Proteomes" id="UP000318294"/>
    </source>
</evidence>
<name>A0A554XF12_9BURK</name>
<organism evidence="1 2">
    <name type="scientific">Tepidimonas charontis</name>
    <dbReference type="NCBI Taxonomy" id="2267262"/>
    <lineage>
        <taxon>Bacteria</taxon>
        <taxon>Pseudomonadati</taxon>
        <taxon>Pseudomonadota</taxon>
        <taxon>Betaproteobacteria</taxon>
        <taxon>Burkholderiales</taxon>
        <taxon>Tepidimonas</taxon>
    </lineage>
</organism>
<reference evidence="1 2" key="1">
    <citation type="submission" date="2019-07" db="EMBL/GenBank/DDBJ databases">
        <title>Tepidimonas charontis SPSP-6 draft genome.</title>
        <authorList>
            <person name="Da Costa M.S."/>
            <person name="Froufe H.J.C."/>
            <person name="Egas C."/>
            <person name="Albuquerque L."/>
        </authorList>
    </citation>
    <scope>NUCLEOTIDE SEQUENCE [LARGE SCALE GENOMIC DNA]</scope>
    <source>
        <strain evidence="1 2">SPSP-6</strain>
    </source>
</reference>
<gene>
    <name evidence="1" type="ORF">Tchar_01388</name>
</gene>